<evidence type="ECO:0000313" key="4">
    <source>
        <dbReference type="Proteomes" id="UP000242792"/>
    </source>
</evidence>
<dbReference type="EMBL" id="CP020121">
    <property type="protein sequence ID" value="AQZ98173.1"/>
    <property type="molecule type" value="Genomic_DNA"/>
</dbReference>
<name>A0A0W7Z053_9BURK</name>
<keyword evidence="3" id="KW-1185">Reference proteome</keyword>
<evidence type="ECO:0000313" key="3">
    <source>
        <dbReference type="Proteomes" id="UP000053300"/>
    </source>
</evidence>
<dbReference type="EMBL" id="LPXH01000027">
    <property type="protein sequence ID" value="KUF40746.1"/>
    <property type="molecule type" value="Genomic_DNA"/>
</dbReference>
<dbReference type="STRING" id="225992.B5M06_07780"/>
<dbReference type="InterPro" id="IPR021710">
    <property type="entry name" value="DUF3293"/>
</dbReference>
<reference evidence="2 3" key="1">
    <citation type="submission" date="2015-12" db="EMBL/GenBank/DDBJ databases">
        <title>Complete genome sequence of a multi-drug resistant strain Acidovorax sp. 12322-1.</title>
        <authorList>
            <person name="Ming D."/>
            <person name="Wang M."/>
            <person name="Hu S."/>
            <person name="Zhou Y."/>
            <person name="Jiang T."/>
        </authorList>
    </citation>
    <scope>NUCLEOTIDE SEQUENCE [LARGE SCALE GENOMIC DNA]</scope>
    <source>
        <strain evidence="2 3">12322-1</strain>
    </source>
</reference>
<evidence type="ECO:0008006" key="5">
    <source>
        <dbReference type="Google" id="ProtNLM"/>
    </source>
</evidence>
<sequence>MPDTVLPEPLLHAYRSTHYRIQGQNWYLQIGEPQPALRPYYQRHAVQSAVYLTACNPLGELLPDEHNARRMEQLRQALQRAGWAYLEGFGEDPQGEWPGESSVLILGMDLHTARAWGQQWQQNALLYCGADTVPQLVLLR</sequence>
<dbReference type="AlphaFoldDB" id="A0A0W7Z053"/>
<accession>A0A0W7Z053</accession>
<dbReference type="RefSeq" id="WP_054067334.1">
    <property type="nucleotide sequence ID" value="NZ_CATYED010000007.1"/>
</dbReference>
<dbReference type="Proteomes" id="UP000053300">
    <property type="component" value="Unassembled WGS sequence"/>
</dbReference>
<gene>
    <name evidence="2" type="ORF">AS359_03755</name>
    <name evidence="1" type="ORF">B5M06_07780</name>
</gene>
<accession>A0A1V3TKY0</accession>
<accession>A0A1V0BDZ3</accession>
<protein>
    <recommendedName>
        <fullName evidence="5">DUF3293 domain-containing protein</fullName>
    </recommendedName>
</protein>
<dbReference type="Proteomes" id="UP000242792">
    <property type="component" value="Chromosome"/>
</dbReference>
<dbReference type="KEGG" id="cke:B5M06_07780"/>
<dbReference type="OrthoDB" id="8548211at2"/>
<proteinExistence type="predicted"/>
<dbReference type="GeneID" id="83039221"/>
<reference evidence="1 4" key="2">
    <citation type="submission" date="2017-03" db="EMBL/GenBank/DDBJ databases">
        <title>Rapid Whole Genome Sequencing of Comamonas kerstersii Causing Continuous ambulatory Peritoneal Dialysis-Associated Peritonitis.</title>
        <authorList>
            <person name="Zheng B."/>
        </authorList>
    </citation>
    <scope>NUCLEOTIDE SEQUENCE [LARGE SCALE GENOMIC DNA]</scope>
    <source>
        <strain evidence="1 4">8943</strain>
    </source>
</reference>
<evidence type="ECO:0000313" key="1">
    <source>
        <dbReference type="EMBL" id="AQZ98173.1"/>
    </source>
</evidence>
<evidence type="ECO:0000313" key="2">
    <source>
        <dbReference type="EMBL" id="KUF40746.1"/>
    </source>
</evidence>
<dbReference type="Pfam" id="PF11697">
    <property type="entry name" value="DUF3293"/>
    <property type="match status" value="1"/>
</dbReference>
<organism evidence="2 3">
    <name type="scientific">Comamonas kerstersii</name>
    <dbReference type="NCBI Taxonomy" id="225992"/>
    <lineage>
        <taxon>Bacteria</taxon>
        <taxon>Pseudomonadati</taxon>
        <taxon>Pseudomonadota</taxon>
        <taxon>Betaproteobacteria</taxon>
        <taxon>Burkholderiales</taxon>
        <taxon>Comamonadaceae</taxon>
        <taxon>Comamonas</taxon>
    </lineage>
</organism>